<keyword evidence="1" id="KW-1133">Transmembrane helix</keyword>
<keyword evidence="1" id="KW-0812">Transmembrane</keyword>
<feature type="transmembrane region" description="Helical" evidence="1">
    <location>
        <begin position="6"/>
        <end position="28"/>
    </location>
</feature>
<organism evidence="2 3">
    <name type="scientific">Methylocystis rosea</name>
    <dbReference type="NCBI Taxonomy" id="173366"/>
    <lineage>
        <taxon>Bacteria</taxon>
        <taxon>Pseudomonadati</taxon>
        <taxon>Pseudomonadota</taxon>
        <taxon>Alphaproteobacteria</taxon>
        <taxon>Hyphomicrobiales</taxon>
        <taxon>Methylocystaceae</taxon>
        <taxon>Methylocystis</taxon>
    </lineage>
</organism>
<evidence type="ECO:0000256" key="1">
    <source>
        <dbReference type="SAM" id="Phobius"/>
    </source>
</evidence>
<accession>A0A3G8M2P7</accession>
<reference evidence="2 3" key="1">
    <citation type="submission" date="2018-11" db="EMBL/GenBank/DDBJ databases">
        <title>Genome squencing of methanotrophic bacteria isolated from alkaline groundwater in Korea.</title>
        <authorList>
            <person name="Nguyen L.N."/>
        </authorList>
    </citation>
    <scope>NUCLEOTIDE SEQUENCE [LARGE SCALE GENOMIC DNA]</scope>
    <source>
        <strain evidence="2 3">GW6</strain>
    </source>
</reference>
<dbReference type="EMBL" id="CP034086">
    <property type="protein sequence ID" value="AZG75290.1"/>
    <property type="molecule type" value="Genomic_DNA"/>
</dbReference>
<dbReference type="AlphaFoldDB" id="A0A3G8M2P7"/>
<sequence length="85" mass="9448">MTMIETLIGLIFLVIVIGVFWWAATTLLRVIPLAEPFRTVVNVLVVLVGVFIVLYVAQMFLEAAGIKVPWPKISEAKSIHSIIRA</sequence>
<name>A0A3G8M2P7_9HYPH</name>
<evidence type="ECO:0000313" key="2">
    <source>
        <dbReference type="EMBL" id="AZG75290.1"/>
    </source>
</evidence>
<keyword evidence="1" id="KW-0472">Membrane</keyword>
<protein>
    <submittedName>
        <fullName evidence="2">Uncharacterized protein</fullName>
    </submittedName>
</protein>
<evidence type="ECO:0000313" key="3">
    <source>
        <dbReference type="Proteomes" id="UP000273982"/>
    </source>
</evidence>
<dbReference type="KEGG" id="mros:EHO51_00150"/>
<proteinExistence type="predicted"/>
<dbReference type="Proteomes" id="UP000273982">
    <property type="component" value="Chromosome"/>
</dbReference>
<feature type="transmembrane region" description="Helical" evidence="1">
    <location>
        <begin position="40"/>
        <end position="61"/>
    </location>
</feature>
<gene>
    <name evidence="2" type="ORF">EHO51_00150</name>
</gene>